<dbReference type="AlphaFoldDB" id="A0AAW2UE81"/>
<dbReference type="EMBL" id="JACGWN010000012">
    <property type="protein sequence ID" value="KAL0415630.1"/>
    <property type="molecule type" value="Genomic_DNA"/>
</dbReference>
<proteinExistence type="predicted"/>
<accession>A0AAW2UE81</accession>
<gene>
    <name evidence="1" type="ORF">Slati_3394900</name>
</gene>
<sequence length="83" mass="9517">MRTVLGSQDVWEIVENGYEKPQDEAALSQREKDTLSKTKNKYQQALTLIHQYLNDTMFEKVASATTSKEAWEILAKSVKVLIK</sequence>
<evidence type="ECO:0000313" key="1">
    <source>
        <dbReference type="EMBL" id="KAL0415630.1"/>
    </source>
</evidence>
<protein>
    <submittedName>
        <fullName evidence="1">Uncharacterized protein</fullName>
    </submittedName>
</protein>
<reference evidence="1" key="1">
    <citation type="submission" date="2020-06" db="EMBL/GenBank/DDBJ databases">
        <authorList>
            <person name="Li T."/>
            <person name="Hu X."/>
            <person name="Zhang T."/>
            <person name="Song X."/>
            <person name="Zhang H."/>
            <person name="Dai N."/>
            <person name="Sheng W."/>
            <person name="Hou X."/>
            <person name="Wei L."/>
        </authorList>
    </citation>
    <scope>NUCLEOTIDE SEQUENCE</scope>
    <source>
        <strain evidence="1">KEN1</strain>
        <tissue evidence="1">Leaf</tissue>
    </source>
</reference>
<dbReference type="Pfam" id="PF14223">
    <property type="entry name" value="Retrotran_gag_2"/>
    <property type="match status" value="1"/>
</dbReference>
<organism evidence="1">
    <name type="scientific">Sesamum latifolium</name>
    <dbReference type="NCBI Taxonomy" id="2727402"/>
    <lineage>
        <taxon>Eukaryota</taxon>
        <taxon>Viridiplantae</taxon>
        <taxon>Streptophyta</taxon>
        <taxon>Embryophyta</taxon>
        <taxon>Tracheophyta</taxon>
        <taxon>Spermatophyta</taxon>
        <taxon>Magnoliopsida</taxon>
        <taxon>eudicotyledons</taxon>
        <taxon>Gunneridae</taxon>
        <taxon>Pentapetalae</taxon>
        <taxon>asterids</taxon>
        <taxon>lamiids</taxon>
        <taxon>Lamiales</taxon>
        <taxon>Pedaliaceae</taxon>
        <taxon>Sesamum</taxon>
    </lineage>
</organism>
<name>A0AAW2UE81_9LAMI</name>
<comment type="caution">
    <text evidence="1">The sequence shown here is derived from an EMBL/GenBank/DDBJ whole genome shotgun (WGS) entry which is preliminary data.</text>
</comment>
<reference evidence="1" key="2">
    <citation type="journal article" date="2024" name="Plant">
        <title>Genomic evolution and insights into agronomic trait innovations of Sesamum species.</title>
        <authorList>
            <person name="Miao H."/>
            <person name="Wang L."/>
            <person name="Qu L."/>
            <person name="Liu H."/>
            <person name="Sun Y."/>
            <person name="Le M."/>
            <person name="Wang Q."/>
            <person name="Wei S."/>
            <person name="Zheng Y."/>
            <person name="Lin W."/>
            <person name="Duan Y."/>
            <person name="Cao H."/>
            <person name="Xiong S."/>
            <person name="Wang X."/>
            <person name="Wei L."/>
            <person name="Li C."/>
            <person name="Ma Q."/>
            <person name="Ju M."/>
            <person name="Zhao R."/>
            <person name="Li G."/>
            <person name="Mu C."/>
            <person name="Tian Q."/>
            <person name="Mei H."/>
            <person name="Zhang T."/>
            <person name="Gao T."/>
            <person name="Zhang H."/>
        </authorList>
    </citation>
    <scope>NUCLEOTIDE SEQUENCE</scope>
    <source>
        <strain evidence="1">KEN1</strain>
    </source>
</reference>